<feature type="compositionally biased region" description="Polar residues" evidence="1">
    <location>
        <begin position="71"/>
        <end position="87"/>
    </location>
</feature>
<evidence type="ECO:0000313" key="3">
    <source>
        <dbReference type="Proteomes" id="UP000237271"/>
    </source>
</evidence>
<evidence type="ECO:0000313" key="2">
    <source>
        <dbReference type="EMBL" id="POM79345.1"/>
    </source>
</evidence>
<reference evidence="2 3" key="1">
    <citation type="journal article" date="2017" name="Genome Biol. Evol.">
        <title>Phytophthora megakarya and P. palmivora, closely related causal agents of cacao black pod rot, underwent increases in genome sizes and gene numbers by different mechanisms.</title>
        <authorList>
            <person name="Ali S.S."/>
            <person name="Shao J."/>
            <person name="Lary D.J."/>
            <person name="Kronmiller B."/>
            <person name="Shen D."/>
            <person name="Strem M.D."/>
            <person name="Amoako-Attah I."/>
            <person name="Akrofi A.Y."/>
            <person name="Begoude B.A."/>
            <person name="Ten Hoopen G.M."/>
            <person name="Coulibaly K."/>
            <person name="Kebe B.I."/>
            <person name="Melnick R.L."/>
            <person name="Guiltinan M.J."/>
            <person name="Tyler B.M."/>
            <person name="Meinhardt L.W."/>
            <person name="Bailey B.A."/>
        </authorList>
    </citation>
    <scope>NUCLEOTIDE SEQUENCE [LARGE SCALE GENOMIC DNA]</scope>
    <source>
        <strain evidence="3">sbr112.9</strain>
    </source>
</reference>
<protein>
    <submittedName>
        <fullName evidence="2">Uncharacterized protein</fullName>
    </submittedName>
</protein>
<dbReference type="Proteomes" id="UP000237271">
    <property type="component" value="Unassembled WGS sequence"/>
</dbReference>
<evidence type="ECO:0000256" key="1">
    <source>
        <dbReference type="SAM" id="MobiDB-lite"/>
    </source>
</evidence>
<feature type="region of interest" description="Disordered" evidence="1">
    <location>
        <begin position="67"/>
        <end position="127"/>
    </location>
</feature>
<accession>A0A2P4YNF8</accession>
<dbReference type="OrthoDB" id="142957at2759"/>
<gene>
    <name evidence="2" type="ORF">PHPALM_3012</name>
</gene>
<dbReference type="EMBL" id="NCKW01001762">
    <property type="protein sequence ID" value="POM79345.1"/>
    <property type="molecule type" value="Genomic_DNA"/>
</dbReference>
<name>A0A2P4YNF8_9STRA</name>
<keyword evidence="3" id="KW-1185">Reference proteome</keyword>
<sequence>MRANVSRLEQQVADLQTARSQVDHQFVSQKRELAALRVEHAALSAHYKDAYRRFWAVARSLNQDVALPTPASLTRPRSGSESSPPQSRKTRRLDLSSSKSPDDLPDSAGPDPEVPDLPQESEIEQGSGSLSMKAALLIFLKNPRSSKKAALLSRMMQMILRC</sequence>
<proteinExistence type="predicted"/>
<comment type="caution">
    <text evidence="2">The sequence shown here is derived from an EMBL/GenBank/DDBJ whole genome shotgun (WGS) entry which is preliminary data.</text>
</comment>
<dbReference type="AlphaFoldDB" id="A0A2P4YNF8"/>
<organism evidence="2 3">
    <name type="scientific">Phytophthora palmivora</name>
    <dbReference type="NCBI Taxonomy" id="4796"/>
    <lineage>
        <taxon>Eukaryota</taxon>
        <taxon>Sar</taxon>
        <taxon>Stramenopiles</taxon>
        <taxon>Oomycota</taxon>
        <taxon>Peronosporomycetes</taxon>
        <taxon>Peronosporales</taxon>
        <taxon>Peronosporaceae</taxon>
        <taxon>Phytophthora</taxon>
    </lineage>
</organism>